<keyword evidence="1" id="KW-0812">Transmembrane</keyword>
<feature type="transmembrane region" description="Helical" evidence="1">
    <location>
        <begin position="108"/>
        <end position="131"/>
    </location>
</feature>
<accession>A0A0P7DV13</accession>
<comment type="caution">
    <text evidence="2">The sequence shown here is derived from an EMBL/GenBank/DDBJ whole genome shotgun (WGS) entry which is preliminary data.</text>
</comment>
<keyword evidence="1" id="KW-0472">Membrane</keyword>
<evidence type="ECO:0000256" key="1">
    <source>
        <dbReference type="SAM" id="Phobius"/>
    </source>
</evidence>
<proteinExistence type="predicted"/>
<dbReference type="PANTHER" id="PTHR40106">
    <property type="entry name" value="INNER MEMBRANE PROTEIN RCLC"/>
    <property type="match status" value="1"/>
</dbReference>
<feature type="transmembrane region" description="Helical" evidence="1">
    <location>
        <begin position="143"/>
        <end position="163"/>
    </location>
</feature>
<dbReference type="Pfam" id="PF04224">
    <property type="entry name" value="DUF417"/>
    <property type="match status" value="1"/>
</dbReference>
<organism evidence="2 3">
    <name type="scientific">Pseudoalteromonas lipolytica</name>
    <dbReference type="NCBI Taxonomy" id="570156"/>
    <lineage>
        <taxon>Bacteria</taxon>
        <taxon>Pseudomonadati</taxon>
        <taxon>Pseudomonadota</taxon>
        <taxon>Gammaproteobacteria</taxon>
        <taxon>Alteromonadales</taxon>
        <taxon>Pseudoalteromonadaceae</taxon>
        <taxon>Pseudoalteromonas</taxon>
    </lineage>
</organism>
<dbReference type="Proteomes" id="UP000050378">
    <property type="component" value="Unassembled WGS sequence"/>
</dbReference>
<dbReference type="PATRIC" id="fig|570156.3.peg.3809"/>
<feature type="transmembrane region" description="Helical" evidence="1">
    <location>
        <begin position="51"/>
        <end position="70"/>
    </location>
</feature>
<sequence>MNLRISNNLVIALITISFSLLGLSFILGANPNAIGSIFSFYGLETQVPDHLMSMIAGFALCFVGITSLHSHLGFINRALPTVTALIIALTCLLTLFSANRWLASEGGFPVIGSGQGIIKYFAVIPLFLFVFYKDVLSDKAHVALNYASVALVLVWIGAMKFFAFEANAIVSLVESSPFMSWLYIVFSVQGASNAIGIFDILSVALLGVGLYIRNAKLILLAGLACCSVFIMTQTFLITAPNALSSVTVFERLGQFVIKDLWFIANLVIIYHLAVFNNTPKETAE</sequence>
<dbReference type="STRING" id="570156.AOG27_13515"/>
<dbReference type="AlphaFoldDB" id="A0A0P7DV13"/>
<evidence type="ECO:0000313" key="3">
    <source>
        <dbReference type="Proteomes" id="UP000050378"/>
    </source>
</evidence>
<dbReference type="InterPro" id="IPR007339">
    <property type="entry name" value="RclC-like"/>
</dbReference>
<dbReference type="OrthoDB" id="1118972at2"/>
<feature type="transmembrane region" description="Helical" evidence="1">
    <location>
        <begin position="183"/>
        <end position="210"/>
    </location>
</feature>
<feature type="transmembrane region" description="Helical" evidence="1">
    <location>
        <begin position="260"/>
        <end position="278"/>
    </location>
</feature>
<evidence type="ECO:0000313" key="2">
    <source>
        <dbReference type="EMBL" id="KPM83086.1"/>
    </source>
</evidence>
<dbReference type="PANTHER" id="PTHR40106:SF1">
    <property type="entry name" value="INNER MEMBRANE PROTEIN RCLC"/>
    <property type="match status" value="1"/>
</dbReference>
<keyword evidence="1" id="KW-1133">Transmembrane helix</keyword>
<feature type="transmembrane region" description="Helical" evidence="1">
    <location>
        <begin position="82"/>
        <end position="102"/>
    </location>
</feature>
<gene>
    <name evidence="2" type="ORF">AOG27_13515</name>
</gene>
<name>A0A0P7DV13_9GAMM</name>
<protein>
    <recommendedName>
        <fullName evidence="4">DUF417 family protein</fullName>
    </recommendedName>
</protein>
<feature type="transmembrane region" description="Helical" evidence="1">
    <location>
        <begin position="217"/>
        <end position="240"/>
    </location>
</feature>
<dbReference type="EMBL" id="LJTC01000008">
    <property type="protein sequence ID" value="KPM83086.1"/>
    <property type="molecule type" value="Genomic_DNA"/>
</dbReference>
<evidence type="ECO:0008006" key="4">
    <source>
        <dbReference type="Google" id="ProtNLM"/>
    </source>
</evidence>
<reference evidence="2 3" key="1">
    <citation type="submission" date="2015-09" db="EMBL/GenBank/DDBJ databases">
        <title>Draft Genome Sequence of Pseudoalteromonas lipolytica UCD-48B.</title>
        <authorList>
            <person name="Krusor M."/>
            <person name="Coil D.A."/>
            <person name="Lang J.M."/>
            <person name="Eisen J.A."/>
            <person name="Alexiev A."/>
        </authorList>
    </citation>
    <scope>NUCLEOTIDE SEQUENCE [LARGE SCALE GENOMIC DNA]</scope>
    <source>
        <strain evidence="2 3">UCD-48B</strain>
    </source>
</reference>
<dbReference type="GO" id="GO:0005886">
    <property type="term" value="C:plasma membrane"/>
    <property type="evidence" value="ECO:0007669"/>
    <property type="project" value="TreeGrafter"/>
</dbReference>
<dbReference type="RefSeq" id="WP_054553541.1">
    <property type="nucleotide sequence ID" value="NZ_LJTC01000008.1"/>
</dbReference>
<dbReference type="GO" id="GO:1901530">
    <property type="term" value="P:response to hypochlorite"/>
    <property type="evidence" value="ECO:0007669"/>
    <property type="project" value="TreeGrafter"/>
</dbReference>